<name>A0A6A5SYA4_9PLEO</name>
<sequence length="69" mass="7724">MRGLSKKLKLFLISIYIFLHCAYVSSLHGRSRETRRDSPCARGIPRPVERKELGPISTPVTAHGSDAVF</sequence>
<accession>A0A6A5SYA4</accession>
<dbReference type="AlphaFoldDB" id="A0A6A5SYA4"/>
<keyword evidence="3" id="KW-1185">Reference proteome</keyword>
<reference evidence="2" key="1">
    <citation type="journal article" date="2020" name="Stud. Mycol.">
        <title>101 Dothideomycetes genomes: a test case for predicting lifestyles and emergence of pathogens.</title>
        <authorList>
            <person name="Haridas S."/>
            <person name="Albert R."/>
            <person name="Binder M."/>
            <person name="Bloem J."/>
            <person name="Labutti K."/>
            <person name="Salamov A."/>
            <person name="Andreopoulos B."/>
            <person name="Baker S."/>
            <person name="Barry K."/>
            <person name="Bills G."/>
            <person name="Bluhm B."/>
            <person name="Cannon C."/>
            <person name="Castanera R."/>
            <person name="Culley D."/>
            <person name="Daum C."/>
            <person name="Ezra D."/>
            <person name="Gonzalez J."/>
            <person name="Henrissat B."/>
            <person name="Kuo A."/>
            <person name="Liang C."/>
            <person name="Lipzen A."/>
            <person name="Lutzoni F."/>
            <person name="Magnuson J."/>
            <person name="Mondo S."/>
            <person name="Nolan M."/>
            <person name="Ohm R."/>
            <person name="Pangilinan J."/>
            <person name="Park H.-J."/>
            <person name="Ramirez L."/>
            <person name="Alfaro M."/>
            <person name="Sun H."/>
            <person name="Tritt A."/>
            <person name="Yoshinaga Y."/>
            <person name="Zwiers L.-H."/>
            <person name="Turgeon B."/>
            <person name="Goodwin S."/>
            <person name="Spatafora J."/>
            <person name="Crous P."/>
            <person name="Grigoriev I."/>
        </authorList>
    </citation>
    <scope>NUCLEOTIDE SEQUENCE</scope>
    <source>
        <strain evidence="2">CBS 161.51</strain>
    </source>
</reference>
<evidence type="ECO:0000256" key="1">
    <source>
        <dbReference type="SAM" id="MobiDB-lite"/>
    </source>
</evidence>
<protein>
    <submittedName>
        <fullName evidence="2">Uncharacterized protein</fullName>
    </submittedName>
</protein>
<evidence type="ECO:0000313" key="3">
    <source>
        <dbReference type="Proteomes" id="UP000800038"/>
    </source>
</evidence>
<gene>
    <name evidence="2" type="ORF">EJ02DRAFT_79928</name>
</gene>
<dbReference type="Proteomes" id="UP000800038">
    <property type="component" value="Unassembled WGS sequence"/>
</dbReference>
<feature type="region of interest" description="Disordered" evidence="1">
    <location>
        <begin position="28"/>
        <end position="69"/>
    </location>
</feature>
<organism evidence="2 3">
    <name type="scientific">Clathrospora elynae</name>
    <dbReference type="NCBI Taxonomy" id="706981"/>
    <lineage>
        <taxon>Eukaryota</taxon>
        <taxon>Fungi</taxon>
        <taxon>Dikarya</taxon>
        <taxon>Ascomycota</taxon>
        <taxon>Pezizomycotina</taxon>
        <taxon>Dothideomycetes</taxon>
        <taxon>Pleosporomycetidae</taxon>
        <taxon>Pleosporales</taxon>
        <taxon>Diademaceae</taxon>
        <taxon>Clathrospora</taxon>
    </lineage>
</organism>
<proteinExistence type="predicted"/>
<feature type="compositionally biased region" description="Basic and acidic residues" evidence="1">
    <location>
        <begin position="30"/>
        <end position="39"/>
    </location>
</feature>
<dbReference type="EMBL" id="ML976014">
    <property type="protein sequence ID" value="KAF1944848.1"/>
    <property type="molecule type" value="Genomic_DNA"/>
</dbReference>
<evidence type="ECO:0000313" key="2">
    <source>
        <dbReference type="EMBL" id="KAF1944848.1"/>
    </source>
</evidence>